<evidence type="ECO:0000313" key="2">
    <source>
        <dbReference type="Proteomes" id="UP000199663"/>
    </source>
</evidence>
<gene>
    <name evidence="1" type="ORF">SAMN05444412_101101</name>
</gene>
<proteinExistence type="predicted"/>
<comment type="caution">
    <text evidence="1">The sequence shown here is derived from an EMBL/GenBank/DDBJ whole genome shotgun (WGS) entry which is preliminary data.</text>
</comment>
<dbReference type="RefSeq" id="WP_019595888.1">
    <property type="nucleotide sequence ID" value="NZ_FNQC01000001.1"/>
</dbReference>
<sequence>MKYISAFIIVLILFHKANGQNMLPESFFDGKSVVLISNSPQAQPSMDWKMLSEKIHSPLVAAGADPIGYYELEDIALSGEVQAGYGDAFSKRKVANIILLTRKANGELVLNITPFTKNKNIVSNSGGWSTAANSLEELSTTLENVGKSNPSKNYLVLEVPEFPNSSEGLTTAKGFIAKNPLNLEVFKLGVPLTGAVGEEGFLSTFRYDLLGKSPETVLAEQNAEKGEIESILKNHYSNQVEYLTEYRTDAELIANRVQFLLMRLEAREGDLMKSMGLEVENIEEKTGIVVKYYIRFLVRNENYIGPKWDAHPNAQVALRQFLENLKKN</sequence>
<evidence type="ECO:0000313" key="1">
    <source>
        <dbReference type="EMBL" id="SDY42049.1"/>
    </source>
</evidence>
<protein>
    <recommendedName>
        <fullName evidence="3">NTPase</fullName>
    </recommendedName>
</protein>
<keyword evidence="2" id="KW-1185">Reference proteome</keyword>
<reference evidence="1 2" key="1">
    <citation type="submission" date="2016-10" db="EMBL/GenBank/DDBJ databases">
        <authorList>
            <person name="Varghese N."/>
            <person name="Submissions S."/>
        </authorList>
    </citation>
    <scope>NUCLEOTIDE SEQUENCE [LARGE SCALE GENOMIC DNA]</scope>
    <source>
        <strain evidence="1 2">DSM 17997</strain>
    </source>
</reference>
<accession>A0A1H3JR21</accession>
<organism evidence="1 2">
    <name type="scientific">Rhodonellum ikkaensis</name>
    <dbReference type="NCBI Taxonomy" id="336829"/>
    <lineage>
        <taxon>Bacteria</taxon>
        <taxon>Pseudomonadati</taxon>
        <taxon>Bacteroidota</taxon>
        <taxon>Cytophagia</taxon>
        <taxon>Cytophagales</taxon>
        <taxon>Cytophagaceae</taxon>
        <taxon>Rhodonellum</taxon>
    </lineage>
</organism>
<name>A0A1H3JR21_9BACT</name>
<dbReference type="Proteomes" id="UP000199663">
    <property type="component" value="Unassembled WGS sequence"/>
</dbReference>
<dbReference type="EMBL" id="FNQC01000001">
    <property type="protein sequence ID" value="SDY42049.1"/>
    <property type="molecule type" value="Genomic_DNA"/>
</dbReference>
<evidence type="ECO:0008006" key="3">
    <source>
        <dbReference type="Google" id="ProtNLM"/>
    </source>
</evidence>